<reference evidence="1" key="2">
    <citation type="journal article" date="2024" name="Plant">
        <title>Genomic evolution and insights into agronomic trait innovations of Sesamum species.</title>
        <authorList>
            <person name="Miao H."/>
            <person name="Wang L."/>
            <person name="Qu L."/>
            <person name="Liu H."/>
            <person name="Sun Y."/>
            <person name="Le M."/>
            <person name="Wang Q."/>
            <person name="Wei S."/>
            <person name="Zheng Y."/>
            <person name="Lin W."/>
            <person name="Duan Y."/>
            <person name="Cao H."/>
            <person name="Xiong S."/>
            <person name="Wang X."/>
            <person name="Wei L."/>
            <person name="Li C."/>
            <person name="Ma Q."/>
            <person name="Ju M."/>
            <person name="Zhao R."/>
            <person name="Li G."/>
            <person name="Mu C."/>
            <person name="Tian Q."/>
            <person name="Mei H."/>
            <person name="Zhang T."/>
            <person name="Gao T."/>
            <person name="Zhang H."/>
        </authorList>
    </citation>
    <scope>NUCLEOTIDE SEQUENCE</scope>
    <source>
        <strain evidence="1">K16</strain>
    </source>
</reference>
<protein>
    <submittedName>
        <fullName evidence="1">Uncharacterized protein</fullName>
    </submittedName>
</protein>
<evidence type="ECO:0000313" key="2">
    <source>
        <dbReference type="Proteomes" id="UP001289374"/>
    </source>
</evidence>
<dbReference type="PANTHER" id="PTHR10775:SF166">
    <property type="entry name" value="OS04G0146034 PROTEIN"/>
    <property type="match status" value="1"/>
</dbReference>
<dbReference type="AlphaFoldDB" id="A0AAE1W012"/>
<keyword evidence="2" id="KW-1185">Reference proteome</keyword>
<proteinExistence type="predicted"/>
<dbReference type="EMBL" id="JACGWL010000570">
    <property type="protein sequence ID" value="KAK4383396.1"/>
    <property type="molecule type" value="Genomic_DNA"/>
</dbReference>
<dbReference type="Proteomes" id="UP001289374">
    <property type="component" value="Unassembled WGS sequence"/>
</dbReference>
<reference evidence="1" key="1">
    <citation type="submission" date="2020-06" db="EMBL/GenBank/DDBJ databases">
        <authorList>
            <person name="Li T."/>
            <person name="Hu X."/>
            <person name="Zhang T."/>
            <person name="Song X."/>
            <person name="Zhang H."/>
            <person name="Dai N."/>
            <person name="Sheng W."/>
            <person name="Hou X."/>
            <person name="Wei L."/>
        </authorList>
    </citation>
    <scope>NUCLEOTIDE SEQUENCE</scope>
    <source>
        <strain evidence="1">K16</strain>
        <tissue evidence="1">Leaf</tissue>
    </source>
</reference>
<sequence length="174" mass="20312">MNNKNLPGRAGLKPKFEDGVKTFIEWLRINVDIWMKIKLGALAESERTHSLEPMKIIMRLLVSLKRLRSQPQLAMLRDGCNQSQLGVVVELVDIKVDGHIYERIYDRISQWTNRILPSNHSLSRDYYNTKKLVNDLDLPVEKIHAYKNGCMLYWKDNVDLEYCKFCRDGGYKPA</sequence>
<comment type="caution">
    <text evidence="1">The sequence shown here is derived from an EMBL/GenBank/DDBJ whole genome shotgun (WGS) entry which is preliminary data.</text>
</comment>
<dbReference type="PANTHER" id="PTHR10775">
    <property type="entry name" value="OS08G0208400 PROTEIN"/>
    <property type="match status" value="1"/>
</dbReference>
<accession>A0AAE1W012</accession>
<evidence type="ECO:0000313" key="1">
    <source>
        <dbReference type="EMBL" id="KAK4383396.1"/>
    </source>
</evidence>
<organism evidence="1 2">
    <name type="scientific">Sesamum angolense</name>
    <dbReference type="NCBI Taxonomy" id="2727404"/>
    <lineage>
        <taxon>Eukaryota</taxon>
        <taxon>Viridiplantae</taxon>
        <taxon>Streptophyta</taxon>
        <taxon>Embryophyta</taxon>
        <taxon>Tracheophyta</taxon>
        <taxon>Spermatophyta</taxon>
        <taxon>Magnoliopsida</taxon>
        <taxon>eudicotyledons</taxon>
        <taxon>Gunneridae</taxon>
        <taxon>Pentapetalae</taxon>
        <taxon>asterids</taxon>
        <taxon>lamiids</taxon>
        <taxon>Lamiales</taxon>
        <taxon>Pedaliaceae</taxon>
        <taxon>Sesamum</taxon>
    </lineage>
</organism>
<gene>
    <name evidence="1" type="ORF">Sango_2779400</name>
</gene>
<name>A0AAE1W012_9LAMI</name>